<proteinExistence type="predicted"/>
<dbReference type="Proteomes" id="UP000261931">
    <property type="component" value="Unassembled WGS sequence"/>
</dbReference>
<feature type="transmembrane region" description="Helical" evidence="1">
    <location>
        <begin position="6"/>
        <end position="31"/>
    </location>
</feature>
<keyword evidence="1" id="KW-0472">Membrane</keyword>
<keyword evidence="3" id="KW-1185">Reference proteome</keyword>
<name>A0A372EH29_9BURK</name>
<dbReference type="AlphaFoldDB" id="A0A372EH29"/>
<keyword evidence="1" id="KW-1133">Transmembrane helix</keyword>
<feature type="transmembrane region" description="Helical" evidence="1">
    <location>
        <begin position="80"/>
        <end position="105"/>
    </location>
</feature>
<feature type="transmembrane region" description="Helical" evidence="1">
    <location>
        <begin position="133"/>
        <end position="152"/>
    </location>
</feature>
<comment type="caution">
    <text evidence="2">The sequence shown here is derived from an EMBL/GenBank/DDBJ whole genome shotgun (WGS) entry which is preliminary data.</text>
</comment>
<evidence type="ECO:0000313" key="2">
    <source>
        <dbReference type="EMBL" id="RFP77743.1"/>
    </source>
</evidence>
<evidence type="ECO:0000313" key="3">
    <source>
        <dbReference type="Proteomes" id="UP000261931"/>
    </source>
</evidence>
<reference evidence="2 3" key="1">
    <citation type="submission" date="2018-08" db="EMBL/GenBank/DDBJ databases">
        <title>Hydrogenophaga sp. LA-38 isolated from sludge.</title>
        <authorList>
            <person name="Im W.-T."/>
        </authorList>
    </citation>
    <scope>NUCLEOTIDE SEQUENCE [LARGE SCALE GENOMIC DNA]</scope>
    <source>
        <strain evidence="2 3">LA-38</strain>
    </source>
</reference>
<protein>
    <submittedName>
        <fullName evidence="2">DUF1772 domain-containing protein</fullName>
    </submittedName>
</protein>
<sequence>MQGIAIAAIVGGGLVTGLLYAFSLVTMRALLEQPAEAGMSTMQSINRLIIRPLFLLPFLGTAVLCLLLLIGALWQGGAGAIAWCAGALTYLVGPLGVTMACNVPLNDRLARTDLREAPVLWPRYVRDWLRWNHVRCALGTASLALLALGLALKA</sequence>
<feature type="transmembrane region" description="Helical" evidence="1">
    <location>
        <begin position="52"/>
        <end position="74"/>
    </location>
</feature>
<dbReference type="EMBL" id="QVLS01000010">
    <property type="protein sequence ID" value="RFP77743.1"/>
    <property type="molecule type" value="Genomic_DNA"/>
</dbReference>
<evidence type="ECO:0000256" key="1">
    <source>
        <dbReference type="SAM" id="Phobius"/>
    </source>
</evidence>
<dbReference type="InterPro" id="IPR013901">
    <property type="entry name" value="Anthrone_oxy"/>
</dbReference>
<keyword evidence="1" id="KW-0812">Transmembrane</keyword>
<gene>
    <name evidence="2" type="ORF">DY262_15280</name>
</gene>
<accession>A0A372EH29</accession>
<organism evidence="2 3">
    <name type="scientific">Hydrogenophaga borbori</name>
    <dbReference type="NCBI Taxonomy" id="2294117"/>
    <lineage>
        <taxon>Bacteria</taxon>
        <taxon>Pseudomonadati</taxon>
        <taxon>Pseudomonadota</taxon>
        <taxon>Betaproteobacteria</taxon>
        <taxon>Burkholderiales</taxon>
        <taxon>Comamonadaceae</taxon>
        <taxon>Hydrogenophaga</taxon>
    </lineage>
</organism>
<dbReference type="Pfam" id="PF08592">
    <property type="entry name" value="Anthrone_oxy"/>
    <property type="match status" value="1"/>
</dbReference>